<evidence type="ECO:0000256" key="1">
    <source>
        <dbReference type="SAM" id="MobiDB-lite"/>
    </source>
</evidence>
<evidence type="ECO:0000313" key="3">
    <source>
        <dbReference type="Proteomes" id="UP000216913"/>
    </source>
</evidence>
<dbReference type="EMBL" id="NEVP01000006">
    <property type="protein sequence ID" value="OZI51758.1"/>
    <property type="molecule type" value="Genomic_DNA"/>
</dbReference>
<feature type="region of interest" description="Disordered" evidence="1">
    <location>
        <begin position="1"/>
        <end position="84"/>
    </location>
</feature>
<reference evidence="2 3" key="1">
    <citation type="submission" date="2017-05" db="EMBL/GenBank/DDBJ databases">
        <title>Complete and WGS of Bordetella genogroups.</title>
        <authorList>
            <person name="Spilker T."/>
            <person name="LiPuma J."/>
        </authorList>
    </citation>
    <scope>NUCLEOTIDE SEQUENCE [LARGE SCALE GENOMIC DNA]</scope>
    <source>
        <strain evidence="2 3">AU10456</strain>
    </source>
</reference>
<protein>
    <submittedName>
        <fullName evidence="2">Uncharacterized protein</fullName>
    </submittedName>
</protein>
<dbReference type="RefSeq" id="WP_094799714.1">
    <property type="nucleotide sequence ID" value="NZ_NEVN01000002.1"/>
</dbReference>
<keyword evidence="3" id="KW-1185">Reference proteome</keyword>
<dbReference type="AlphaFoldDB" id="A0A261TQ22"/>
<dbReference type="OrthoDB" id="8722685at2"/>
<organism evidence="2 3">
    <name type="scientific">Bordetella genomosp. 5</name>
    <dbReference type="NCBI Taxonomy" id="1395608"/>
    <lineage>
        <taxon>Bacteria</taxon>
        <taxon>Pseudomonadati</taxon>
        <taxon>Pseudomonadota</taxon>
        <taxon>Betaproteobacteria</taxon>
        <taxon>Burkholderiales</taxon>
        <taxon>Alcaligenaceae</taxon>
        <taxon>Bordetella</taxon>
    </lineage>
</organism>
<name>A0A261TQ22_9BORD</name>
<dbReference type="Proteomes" id="UP000216913">
    <property type="component" value="Unassembled WGS sequence"/>
</dbReference>
<feature type="compositionally biased region" description="Basic and acidic residues" evidence="1">
    <location>
        <begin position="52"/>
        <end position="61"/>
    </location>
</feature>
<comment type="caution">
    <text evidence="2">The sequence shown here is derived from an EMBL/GenBank/DDBJ whole genome shotgun (WGS) entry which is preliminary data.</text>
</comment>
<accession>A0A261TQ22</accession>
<evidence type="ECO:0000313" key="2">
    <source>
        <dbReference type="EMBL" id="OZI51758.1"/>
    </source>
</evidence>
<sequence>MNASTRPGVGTSGAPGHDKLQEDGAQRDLDEALEDTFPASDPIAITPEDDESQPRPGKDTVDEALEDTFPASDPPAPTQPRKQR</sequence>
<feature type="compositionally biased region" description="Basic and acidic residues" evidence="1">
    <location>
        <begin position="16"/>
        <end position="30"/>
    </location>
</feature>
<gene>
    <name evidence="2" type="ORF">CAL25_09505</name>
</gene>
<proteinExistence type="predicted"/>